<dbReference type="EMBL" id="KE346371">
    <property type="protein sequence ID" value="KJE96303.1"/>
    <property type="molecule type" value="Genomic_DNA"/>
</dbReference>
<protein>
    <submittedName>
        <fullName evidence="10">Inositol phospholipid synthesis protein Scs3p</fullName>
    </submittedName>
</protein>
<reference evidence="11" key="1">
    <citation type="submission" date="2011-02" db="EMBL/GenBank/DDBJ databases">
        <title>The Genome Sequence of Capsaspora owczarzaki ATCC 30864.</title>
        <authorList>
            <person name="Russ C."/>
            <person name="Cuomo C."/>
            <person name="Burger G."/>
            <person name="Gray M.W."/>
            <person name="Holland P.W.H."/>
            <person name="King N."/>
            <person name="Lang F.B.F."/>
            <person name="Roger A.J."/>
            <person name="Ruiz-Trillo I."/>
            <person name="Young S.K."/>
            <person name="Zeng Q."/>
            <person name="Gargeya S."/>
            <person name="Alvarado L."/>
            <person name="Berlin A."/>
            <person name="Chapman S.B."/>
            <person name="Chen Z."/>
            <person name="Freedman E."/>
            <person name="Gellesch M."/>
            <person name="Goldberg J."/>
            <person name="Griggs A."/>
            <person name="Gujja S."/>
            <person name="Heilman E."/>
            <person name="Heiman D."/>
            <person name="Howarth C."/>
            <person name="Mehta T."/>
            <person name="Neiman D."/>
            <person name="Pearson M."/>
            <person name="Roberts A."/>
            <person name="Saif S."/>
            <person name="Shea T."/>
            <person name="Shenoy N."/>
            <person name="Sisk P."/>
            <person name="Stolte C."/>
            <person name="Sykes S."/>
            <person name="White J."/>
            <person name="Yandava C."/>
            <person name="Haas B."/>
            <person name="Nusbaum C."/>
            <person name="Birren B."/>
        </authorList>
    </citation>
    <scope>NUCLEOTIDE SEQUENCE</scope>
    <source>
        <strain evidence="11">ATCC 30864</strain>
    </source>
</reference>
<keyword evidence="2 9" id="KW-0812">Transmembrane</keyword>
<dbReference type="GO" id="GO:0005789">
    <property type="term" value="C:endoplasmic reticulum membrane"/>
    <property type="evidence" value="ECO:0007669"/>
    <property type="project" value="UniProtKB-SubCell"/>
</dbReference>
<keyword evidence="11" id="KW-1185">Reference proteome</keyword>
<feature type="transmembrane region" description="Helical" evidence="9">
    <location>
        <begin position="80"/>
        <end position="97"/>
    </location>
</feature>
<dbReference type="GO" id="GO:0019915">
    <property type="term" value="P:lipid storage"/>
    <property type="evidence" value="ECO:0007669"/>
    <property type="project" value="InterPro"/>
</dbReference>
<dbReference type="Proteomes" id="UP000008743">
    <property type="component" value="Unassembled WGS sequence"/>
</dbReference>
<feature type="region of interest" description="Disordered" evidence="8">
    <location>
        <begin position="1"/>
        <end position="20"/>
    </location>
</feature>
<dbReference type="InterPro" id="IPR019388">
    <property type="entry name" value="FIT"/>
</dbReference>
<evidence type="ECO:0000256" key="6">
    <source>
        <dbReference type="ARBA" id="ARBA00023098"/>
    </source>
</evidence>
<keyword evidence="6" id="KW-0443">Lipid metabolism</keyword>
<dbReference type="PhylomeDB" id="A0A0D2WVM7"/>
<dbReference type="GO" id="GO:0008654">
    <property type="term" value="P:phospholipid biosynthetic process"/>
    <property type="evidence" value="ECO:0007669"/>
    <property type="project" value="TreeGrafter"/>
</dbReference>
<dbReference type="OrthoDB" id="5579088at2759"/>
<proteinExistence type="predicted"/>
<sequence length="294" mass="32818">MAKGHQPHHAAAAHGKHHRHTTRRPQLWAASHVADGIHLPWVVVLQAIVVVFGSVLANLDAEHYFADKTNILNIMFVKRGWAWTVGLLVVFKLAVVLDGRQSWRHFSNVCARLAIATAGWWCVTTGLDTVRHWTGVCSDPLHETRRLCVHNGHRWDSLDLSGHTFLLAFSMLVIWEELRPHFELPFERATAAALATEASSSSPSESSSPNLNLNLNPNGASTSAETGTGRLSTPALWVLVALFVLWAFMLCTTALYFHTWVEKLVGLLLAQAIWFLQYPTFLQTHRYPGPPPHI</sequence>
<dbReference type="GO" id="GO:0034389">
    <property type="term" value="P:lipid droplet organization"/>
    <property type="evidence" value="ECO:0007669"/>
    <property type="project" value="TreeGrafter"/>
</dbReference>
<dbReference type="RefSeq" id="XP_004344266.1">
    <property type="nucleotide sequence ID" value="XM_004344216.2"/>
</dbReference>
<evidence type="ECO:0000313" key="11">
    <source>
        <dbReference type="Proteomes" id="UP000008743"/>
    </source>
</evidence>
<keyword evidence="4" id="KW-0256">Endoplasmic reticulum</keyword>
<feature type="transmembrane region" description="Helical" evidence="9">
    <location>
        <begin position="37"/>
        <end position="59"/>
    </location>
</feature>
<dbReference type="InParanoid" id="A0A0D2WVM7"/>
<dbReference type="eggNOG" id="KOG3750">
    <property type="taxonomic scope" value="Eukaryota"/>
</dbReference>
<keyword evidence="7 9" id="KW-0472">Membrane</keyword>
<evidence type="ECO:0000256" key="8">
    <source>
        <dbReference type="SAM" id="MobiDB-lite"/>
    </source>
</evidence>
<dbReference type="PANTHER" id="PTHR23129:SF0">
    <property type="entry name" value="ACYL-COENZYME A DIPHOSPHATASE FITM2"/>
    <property type="match status" value="1"/>
</dbReference>
<dbReference type="PANTHER" id="PTHR23129">
    <property type="entry name" value="ACYL-COENZYME A DIPHOSPHATASE FITM2"/>
    <property type="match status" value="1"/>
</dbReference>
<feature type="compositionally biased region" description="Low complexity" evidence="8">
    <location>
        <begin position="198"/>
        <end position="221"/>
    </location>
</feature>
<name>A0A0D2WVM7_CAPO3</name>
<dbReference type="Pfam" id="PF10261">
    <property type="entry name" value="FIT"/>
    <property type="match status" value="1"/>
</dbReference>
<comment type="subcellular location">
    <subcellularLocation>
        <location evidence="1">Endoplasmic reticulum membrane</location>
        <topology evidence="1">Multi-pass membrane protein</topology>
    </subcellularLocation>
</comment>
<evidence type="ECO:0000256" key="3">
    <source>
        <dbReference type="ARBA" id="ARBA00022801"/>
    </source>
</evidence>
<dbReference type="GO" id="GO:0010945">
    <property type="term" value="F:coenzyme A diphosphatase activity"/>
    <property type="evidence" value="ECO:0007669"/>
    <property type="project" value="InterPro"/>
</dbReference>
<dbReference type="FunCoup" id="A0A0D2WVM7">
    <property type="interactions" value="113"/>
</dbReference>
<evidence type="ECO:0000256" key="4">
    <source>
        <dbReference type="ARBA" id="ARBA00022824"/>
    </source>
</evidence>
<evidence type="ECO:0000256" key="1">
    <source>
        <dbReference type="ARBA" id="ARBA00004477"/>
    </source>
</evidence>
<dbReference type="STRING" id="595528.A0A0D2WVM7"/>
<evidence type="ECO:0000256" key="9">
    <source>
        <dbReference type="SAM" id="Phobius"/>
    </source>
</evidence>
<keyword evidence="3" id="KW-0378">Hydrolase</keyword>
<feature type="region of interest" description="Disordered" evidence="8">
    <location>
        <begin position="198"/>
        <end position="226"/>
    </location>
</feature>
<accession>A0A0D2WVM7</accession>
<organism evidence="10 11">
    <name type="scientific">Capsaspora owczarzaki (strain ATCC 30864)</name>
    <dbReference type="NCBI Taxonomy" id="595528"/>
    <lineage>
        <taxon>Eukaryota</taxon>
        <taxon>Filasterea</taxon>
        <taxon>Capsaspora</taxon>
    </lineage>
</organism>
<evidence type="ECO:0000313" key="10">
    <source>
        <dbReference type="EMBL" id="KJE96303.1"/>
    </source>
</evidence>
<dbReference type="AlphaFoldDB" id="A0A0D2WVM7"/>
<evidence type="ECO:0000256" key="5">
    <source>
        <dbReference type="ARBA" id="ARBA00022989"/>
    </source>
</evidence>
<feature type="transmembrane region" description="Helical" evidence="9">
    <location>
        <begin position="264"/>
        <end position="282"/>
    </location>
</feature>
<evidence type="ECO:0000256" key="2">
    <source>
        <dbReference type="ARBA" id="ARBA00022692"/>
    </source>
</evidence>
<feature type="transmembrane region" description="Helical" evidence="9">
    <location>
        <begin position="236"/>
        <end position="258"/>
    </location>
</feature>
<gene>
    <name evidence="10" type="ORF">CAOG_006645</name>
</gene>
<keyword evidence="5 9" id="KW-1133">Transmembrane helix</keyword>
<evidence type="ECO:0000256" key="7">
    <source>
        <dbReference type="ARBA" id="ARBA00023136"/>
    </source>
</evidence>